<dbReference type="EMBL" id="CP048630">
    <property type="protein sequence ID" value="QIB35576.1"/>
    <property type="molecule type" value="Genomic_DNA"/>
</dbReference>
<dbReference type="InterPro" id="IPR008040">
    <property type="entry name" value="Hydant_A_N"/>
</dbReference>
<organism evidence="4 5">
    <name type="scientific">Ancylobacter pratisalsi</name>
    <dbReference type="NCBI Taxonomy" id="1745854"/>
    <lineage>
        <taxon>Bacteria</taxon>
        <taxon>Pseudomonadati</taxon>
        <taxon>Pseudomonadota</taxon>
        <taxon>Alphaproteobacteria</taxon>
        <taxon>Hyphomicrobiales</taxon>
        <taxon>Xanthobacteraceae</taxon>
        <taxon>Ancylobacter</taxon>
    </lineage>
</organism>
<dbReference type="Pfam" id="PF01968">
    <property type="entry name" value="Hydantoinase_A"/>
    <property type="match status" value="1"/>
</dbReference>
<dbReference type="PANTHER" id="PTHR11365">
    <property type="entry name" value="5-OXOPROLINASE RELATED"/>
    <property type="match status" value="1"/>
</dbReference>
<evidence type="ECO:0000313" key="4">
    <source>
        <dbReference type="EMBL" id="QIB35576.1"/>
    </source>
</evidence>
<dbReference type="KEGG" id="apra:G3A50_19085"/>
<evidence type="ECO:0000259" key="1">
    <source>
        <dbReference type="Pfam" id="PF01968"/>
    </source>
</evidence>
<name>A0A6P1YSA1_9HYPH</name>
<dbReference type="InterPro" id="IPR045079">
    <property type="entry name" value="Oxoprolinase-like"/>
</dbReference>
<reference evidence="4 5" key="1">
    <citation type="submission" date="2020-02" db="EMBL/GenBank/DDBJ databases">
        <authorList>
            <person name="Li G."/>
        </authorList>
    </citation>
    <scope>NUCLEOTIDE SEQUENCE [LARGE SCALE GENOMIC DNA]</scope>
    <source>
        <strain evidence="4 5">DSM 102029</strain>
    </source>
</reference>
<proteinExistence type="predicted"/>
<gene>
    <name evidence="4" type="ORF">G3A50_19085</name>
</gene>
<dbReference type="AlphaFoldDB" id="A0A6P1YSA1"/>
<dbReference type="Pfam" id="PF05378">
    <property type="entry name" value="Hydant_A_N"/>
    <property type="match status" value="1"/>
</dbReference>
<dbReference type="GO" id="GO:0005829">
    <property type="term" value="C:cytosol"/>
    <property type="evidence" value="ECO:0007669"/>
    <property type="project" value="TreeGrafter"/>
</dbReference>
<dbReference type="Proteomes" id="UP000464751">
    <property type="component" value="Chromosome"/>
</dbReference>
<keyword evidence="5" id="KW-1185">Reference proteome</keyword>
<dbReference type="InterPro" id="IPR049517">
    <property type="entry name" value="ACX-like_C"/>
</dbReference>
<evidence type="ECO:0000313" key="5">
    <source>
        <dbReference type="Proteomes" id="UP000464751"/>
    </source>
</evidence>
<dbReference type="PANTHER" id="PTHR11365:SF23">
    <property type="entry name" value="HYPOTHETICAL 5-OXOPROLINASE (EUROFUNG)-RELATED"/>
    <property type="match status" value="1"/>
</dbReference>
<feature type="domain" description="Hydantoinase/oxoprolinase N-terminal" evidence="2">
    <location>
        <begin position="2"/>
        <end position="183"/>
    </location>
</feature>
<protein>
    <submittedName>
        <fullName evidence="4">Hydantoinase/oxoprolinase family protein</fullName>
    </submittedName>
</protein>
<dbReference type="Pfam" id="PF19278">
    <property type="entry name" value="Hydant_A_C"/>
    <property type="match status" value="1"/>
</dbReference>
<evidence type="ECO:0000259" key="2">
    <source>
        <dbReference type="Pfam" id="PF05378"/>
    </source>
</evidence>
<dbReference type="GO" id="GO:0017168">
    <property type="term" value="F:5-oxoprolinase (ATP-hydrolyzing) activity"/>
    <property type="evidence" value="ECO:0007669"/>
    <property type="project" value="TreeGrafter"/>
</dbReference>
<dbReference type="GO" id="GO:0006749">
    <property type="term" value="P:glutathione metabolic process"/>
    <property type="evidence" value="ECO:0007669"/>
    <property type="project" value="TreeGrafter"/>
</dbReference>
<accession>A0A6P1YSA1</accession>
<evidence type="ECO:0000259" key="3">
    <source>
        <dbReference type="Pfam" id="PF19278"/>
    </source>
</evidence>
<sequence length="687" mass="72791">MRMSIDVGGTFTDLMVDAPGKAATMFKSPTTYPDPIGGILGAIELAAQAHGVTVAELLGATEILFHSTTRAINAVVTGNAACTALLVSEGHPDILLIREGGRTDPFNYRIPYPAPYIPRALTFEVPGRIWADGRIHAALDEAAVIATLAGLRDRKVEAVAVSLIWSIVNPVHEERVGELLEAHLPGVPYTLSHRLNPTVREYRRTSSCAIDASLKPIMSDYLRTLKARLEERGLSGQIFAVTSQGGLVDVSDLAERPILALNSGPAMAPVAGRHFAEIEGARTAIVTDAGGTTYDVSLVRDGTLPWTRETWLGPIYQGNLTGFPSVDVKSVGAGGGSIARVDAAGLLHVGPESAGSTPGPVCYGRGGTRPTVTDAAVVLGYIDPAFFLGGQMSLGRDAARAAIETEVAGPLGIGVEEAALSMLDLATESMVHAIEDITVKQGIDPEETVMIGGGGAAGINAVLIARRLRCDTVIFPDVGAALSAAGAMMSELTTEFARTAFMKTTAFDRDKANALIAELTAQAKGFFAKAGPHARDKRIDLSIEARYPSQVWEIDVPLRGASFDGEEDVAGLIADFHARHTELFSFRDDGDAIEVMSWRALARCRLSDATSIRLAQEQAAQDSSRRPMYFRETGLIDAPAYRLEHMAEGEEIAGPAVVDSNFTTIVVNPGARAVRRPGGHLVVRSAA</sequence>
<feature type="domain" description="Acetophenone carboxylase-like C-terminal" evidence="3">
    <location>
        <begin position="513"/>
        <end position="673"/>
    </location>
</feature>
<feature type="domain" description="Hydantoinase A/oxoprolinase" evidence="1">
    <location>
        <begin position="204"/>
        <end position="495"/>
    </location>
</feature>
<dbReference type="InterPro" id="IPR002821">
    <property type="entry name" value="Hydantoinase_A"/>
</dbReference>